<dbReference type="RefSeq" id="XP_052133559.1">
    <property type="nucleotide sequence ID" value="XM_052277599.1"/>
</dbReference>
<evidence type="ECO:0000256" key="2">
    <source>
        <dbReference type="ARBA" id="ARBA00022606"/>
    </source>
</evidence>
<keyword evidence="2" id="KW-0716">Sensory transduction</keyword>
<feature type="transmembrane region" description="Helical" evidence="9">
    <location>
        <begin position="52"/>
        <end position="75"/>
    </location>
</feature>
<dbReference type="Proteomes" id="UP000504606">
    <property type="component" value="Unplaced"/>
</dbReference>
<name>A0A9C6XW14_FRAOC</name>
<dbReference type="GO" id="GO:0005549">
    <property type="term" value="F:odorant binding"/>
    <property type="evidence" value="ECO:0007669"/>
    <property type="project" value="InterPro"/>
</dbReference>
<evidence type="ECO:0000256" key="6">
    <source>
        <dbReference type="ARBA" id="ARBA00023136"/>
    </source>
</evidence>
<dbReference type="AlphaFoldDB" id="A0A9C6XW14"/>
<keyword evidence="8" id="KW-0807">Transducer</keyword>
<evidence type="ECO:0000313" key="10">
    <source>
        <dbReference type="Proteomes" id="UP000504606"/>
    </source>
</evidence>
<dbReference type="GeneID" id="127752363"/>
<feature type="transmembrane region" description="Helical" evidence="9">
    <location>
        <begin position="160"/>
        <end position="183"/>
    </location>
</feature>
<evidence type="ECO:0000256" key="8">
    <source>
        <dbReference type="ARBA" id="ARBA00023224"/>
    </source>
</evidence>
<evidence type="ECO:0000256" key="9">
    <source>
        <dbReference type="SAM" id="Phobius"/>
    </source>
</evidence>
<dbReference type="GO" id="GO:0004984">
    <property type="term" value="F:olfactory receptor activity"/>
    <property type="evidence" value="ECO:0007669"/>
    <property type="project" value="InterPro"/>
</dbReference>
<accession>A0A9C6XW14</accession>
<comment type="subcellular location">
    <subcellularLocation>
        <location evidence="1">Membrane</location>
        <topology evidence="1">Multi-pass membrane protein</topology>
    </subcellularLocation>
</comment>
<evidence type="ECO:0000256" key="5">
    <source>
        <dbReference type="ARBA" id="ARBA00022989"/>
    </source>
</evidence>
<keyword evidence="5 9" id="KW-1133">Transmembrane helix</keyword>
<feature type="transmembrane region" description="Helical" evidence="9">
    <location>
        <begin position="21"/>
        <end position="46"/>
    </location>
</feature>
<dbReference type="GO" id="GO:0007165">
    <property type="term" value="P:signal transduction"/>
    <property type="evidence" value="ECO:0007669"/>
    <property type="project" value="UniProtKB-KW"/>
</dbReference>
<dbReference type="Pfam" id="PF02949">
    <property type="entry name" value="7tm_6"/>
    <property type="match status" value="1"/>
</dbReference>
<dbReference type="GO" id="GO:0016020">
    <property type="term" value="C:membrane"/>
    <property type="evidence" value="ECO:0007669"/>
    <property type="project" value="UniProtKB-SubCell"/>
</dbReference>
<keyword evidence="3 9" id="KW-0812">Transmembrane</keyword>
<keyword evidence="10" id="KW-1185">Reference proteome</keyword>
<dbReference type="InterPro" id="IPR004117">
    <property type="entry name" value="7tm6_olfct_rcpt"/>
</dbReference>
<evidence type="ECO:0000256" key="4">
    <source>
        <dbReference type="ARBA" id="ARBA00022725"/>
    </source>
</evidence>
<organism evidence="10 11">
    <name type="scientific">Frankliniella occidentalis</name>
    <name type="common">Western flower thrips</name>
    <name type="synonym">Euthrips occidentalis</name>
    <dbReference type="NCBI Taxonomy" id="133901"/>
    <lineage>
        <taxon>Eukaryota</taxon>
        <taxon>Metazoa</taxon>
        <taxon>Ecdysozoa</taxon>
        <taxon>Arthropoda</taxon>
        <taxon>Hexapoda</taxon>
        <taxon>Insecta</taxon>
        <taxon>Pterygota</taxon>
        <taxon>Neoptera</taxon>
        <taxon>Paraneoptera</taxon>
        <taxon>Thysanoptera</taxon>
        <taxon>Terebrantia</taxon>
        <taxon>Thripoidea</taxon>
        <taxon>Thripidae</taxon>
        <taxon>Frankliniella</taxon>
    </lineage>
</organism>
<sequence>MRLSGYLSWLCLEEGRVRRCLFRVCTARTTALYMGACVLIAATIAVRKSTSVQAAMMPITTLSSCYSGFVCLSIFRDVRFWTILQELKRLVEVMEADVCEEVWVARTRQRIVAFSLETMALAMVTAVNVLAHSFRSDDSLLPLWPFVPYAGPLGFPLARLFWGCALCTILLSINYLVIALGCATSTATGLHHALAQRLTSTASSEVLRDAVIRHQRLRHLVMDLTDFFAGQLAPVMASSFCHSLFATLQVLSNDLTTTTYTQILRVLVVFIQLSYLSQELSDASLSLHTAAYHVASSDSVSLPEERALILVMLTASRAPALRCRGLGQLSLSSAGKVLRQFYSVVNVLGGQRY</sequence>
<evidence type="ECO:0000313" key="11">
    <source>
        <dbReference type="RefSeq" id="XP_052133559.1"/>
    </source>
</evidence>
<evidence type="ECO:0000256" key="3">
    <source>
        <dbReference type="ARBA" id="ARBA00022692"/>
    </source>
</evidence>
<proteinExistence type="predicted"/>
<keyword evidence="4" id="KW-0552">Olfaction</keyword>
<keyword evidence="7" id="KW-0675">Receptor</keyword>
<protein>
    <submittedName>
        <fullName evidence="11">Uncharacterized protein LOC127752363 isoform X1</fullName>
    </submittedName>
</protein>
<reference evidence="11" key="1">
    <citation type="submission" date="2025-08" db="UniProtKB">
        <authorList>
            <consortium name="RefSeq"/>
        </authorList>
    </citation>
    <scope>IDENTIFICATION</scope>
    <source>
        <tissue evidence="11">Whole organism</tissue>
    </source>
</reference>
<feature type="transmembrane region" description="Helical" evidence="9">
    <location>
        <begin position="111"/>
        <end position="134"/>
    </location>
</feature>
<evidence type="ECO:0000256" key="1">
    <source>
        <dbReference type="ARBA" id="ARBA00004141"/>
    </source>
</evidence>
<evidence type="ECO:0000256" key="7">
    <source>
        <dbReference type="ARBA" id="ARBA00023170"/>
    </source>
</evidence>
<dbReference type="KEGG" id="foc:127752363"/>
<keyword evidence="6 9" id="KW-0472">Membrane</keyword>
<gene>
    <name evidence="11" type="primary">LOC127752363</name>
</gene>